<comment type="caution">
    <text evidence="2">The sequence shown here is derived from an EMBL/GenBank/DDBJ whole genome shotgun (WGS) entry which is preliminary data.</text>
</comment>
<reference evidence="2" key="1">
    <citation type="journal article" date="2015" name="Nature">
        <title>Complex archaea that bridge the gap between prokaryotes and eukaryotes.</title>
        <authorList>
            <person name="Spang A."/>
            <person name="Saw J.H."/>
            <person name="Jorgensen S.L."/>
            <person name="Zaremba-Niedzwiedzka K."/>
            <person name="Martijn J."/>
            <person name="Lind A.E."/>
            <person name="van Eijk R."/>
            <person name="Schleper C."/>
            <person name="Guy L."/>
            <person name="Ettema T.J."/>
        </authorList>
    </citation>
    <scope>NUCLEOTIDE SEQUENCE</scope>
</reference>
<dbReference type="EMBL" id="LAZR01067081">
    <property type="protein sequence ID" value="KKK52314.1"/>
    <property type="molecule type" value="Genomic_DNA"/>
</dbReference>
<name>A0A0F8YDW1_9ZZZZ</name>
<evidence type="ECO:0000313" key="2">
    <source>
        <dbReference type="EMBL" id="KKK52314.1"/>
    </source>
</evidence>
<proteinExistence type="predicted"/>
<evidence type="ECO:0000256" key="1">
    <source>
        <dbReference type="SAM" id="MobiDB-lite"/>
    </source>
</evidence>
<feature type="non-terminal residue" evidence="2">
    <location>
        <position position="1"/>
    </location>
</feature>
<gene>
    <name evidence="2" type="ORF">LCGC14_3106120</name>
</gene>
<accession>A0A0F8YDW1</accession>
<feature type="region of interest" description="Disordered" evidence="1">
    <location>
        <begin position="1"/>
        <end position="23"/>
    </location>
</feature>
<protein>
    <submittedName>
        <fullName evidence="2">Uncharacterized protein</fullName>
    </submittedName>
</protein>
<dbReference type="AlphaFoldDB" id="A0A0F8YDW1"/>
<organism evidence="2">
    <name type="scientific">marine sediment metagenome</name>
    <dbReference type="NCBI Taxonomy" id="412755"/>
    <lineage>
        <taxon>unclassified sequences</taxon>
        <taxon>metagenomes</taxon>
        <taxon>ecological metagenomes</taxon>
    </lineage>
</organism>
<sequence>KGGSAKGYGRAKDLRLNQHNKKD</sequence>